<dbReference type="PANTHER" id="PTHR37833:SF1">
    <property type="entry name" value="SIGNAL PEPTIDE PROTEIN"/>
    <property type="match status" value="1"/>
</dbReference>
<dbReference type="KEGG" id="bpor:BPO_0733"/>
<dbReference type="EMBL" id="CP136426">
    <property type="protein sequence ID" value="WOC51380.1"/>
    <property type="molecule type" value="Genomic_DNA"/>
</dbReference>
<organism evidence="2 3">
    <name type="scientific">Bergeyella porcorum</name>
    <dbReference type="NCBI Taxonomy" id="1735111"/>
    <lineage>
        <taxon>Bacteria</taxon>
        <taxon>Pseudomonadati</taxon>
        <taxon>Bacteroidota</taxon>
        <taxon>Flavobacteriia</taxon>
        <taxon>Flavobacteriales</taxon>
        <taxon>Weeksellaceae</taxon>
        <taxon>Bergeyella</taxon>
    </lineage>
</organism>
<dbReference type="InterPro" id="IPR011467">
    <property type="entry name" value="DUF1573"/>
</dbReference>
<keyword evidence="1" id="KW-0732">Signal</keyword>
<feature type="chain" id="PRO_5043468026" description="DUF1573 domain-containing protein" evidence="1">
    <location>
        <begin position="20"/>
        <end position="129"/>
    </location>
</feature>
<reference evidence="2" key="1">
    <citation type="submission" date="2023-10" db="EMBL/GenBank/DDBJ databases">
        <title>Characterization and whole genome sequencing of a novel strain of Bergeyella porcorum QD2021 isolated from pig.</title>
        <authorList>
            <person name="Liu G."/>
            <person name="Chen C."/>
            <person name="Han X."/>
        </authorList>
    </citation>
    <scope>NUCLEOTIDE SEQUENCE</scope>
    <source>
        <strain evidence="2">QD2021</strain>
    </source>
</reference>
<evidence type="ECO:0000313" key="2">
    <source>
        <dbReference type="EMBL" id="WOC51380.1"/>
    </source>
</evidence>
<dbReference type="Proteomes" id="UP001432059">
    <property type="component" value="Chromosome"/>
</dbReference>
<dbReference type="RefSeq" id="WP_327985016.1">
    <property type="nucleotide sequence ID" value="NZ_CP136426.1"/>
</dbReference>
<dbReference type="Gene3D" id="2.60.40.10">
    <property type="entry name" value="Immunoglobulins"/>
    <property type="match status" value="1"/>
</dbReference>
<sequence length="129" mass="13995">MKKLFAGMFVIGSFALATAQTISFDKTTIEYGTVKKGSEGHRFFTVKNTGDKPLVISRVQASCGCTTPEWSQTPILPGKSAQIKVGYNTELVGDFQRLIEVYSNDPKNGRAVLHIKGKVEAAAPEATKK</sequence>
<dbReference type="AlphaFoldDB" id="A0AAU0F232"/>
<keyword evidence="3" id="KW-1185">Reference proteome</keyword>
<dbReference type="PANTHER" id="PTHR37833">
    <property type="entry name" value="LIPOPROTEIN-RELATED"/>
    <property type="match status" value="1"/>
</dbReference>
<name>A0AAU0F232_9FLAO</name>
<protein>
    <recommendedName>
        <fullName evidence="4">DUF1573 domain-containing protein</fullName>
    </recommendedName>
</protein>
<evidence type="ECO:0000313" key="3">
    <source>
        <dbReference type="Proteomes" id="UP001432059"/>
    </source>
</evidence>
<feature type="signal peptide" evidence="1">
    <location>
        <begin position="1"/>
        <end position="19"/>
    </location>
</feature>
<gene>
    <name evidence="2" type="ORF">BPO_0733</name>
</gene>
<evidence type="ECO:0000256" key="1">
    <source>
        <dbReference type="SAM" id="SignalP"/>
    </source>
</evidence>
<dbReference type="Pfam" id="PF07610">
    <property type="entry name" value="DUF1573"/>
    <property type="match status" value="1"/>
</dbReference>
<dbReference type="InterPro" id="IPR013783">
    <property type="entry name" value="Ig-like_fold"/>
</dbReference>
<evidence type="ECO:0008006" key="4">
    <source>
        <dbReference type="Google" id="ProtNLM"/>
    </source>
</evidence>
<proteinExistence type="predicted"/>
<accession>A0AAU0F232</accession>